<dbReference type="PANTHER" id="PTHR46957">
    <property type="entry name" value="CYTOKINE RECEPTOR"/>
    <property type="match status" value="1"/>
</dbReference>
<dbReference type="SUPFAM" id="SSF49265">
    <property type="entry name" value="Fibronectin type III"/>
    <property type="match status" value="1"/>
</dbReference>
<dbReference type="Gene3D" id="2.60.40.10">
    <property type="entry name" value="Immunoglobulins"/>
    <property type="match status" value="2"/>
</dbReference>
<reference evidence="2 3" key="1">
    <citation type="submission" date="2018-11" db="EMBL/GenBank/DDBJ databases">
        <authorList>
            <consortium name="Pathogen Informatics"/>
        </authorList>
    </citation>
    <scope>NUCLEOTIDE SEQUENCE [LARGE SCALE GENOMIC DNA]</scope>
</reference>
<dbReference type="InterPro" id="IPR050713">
    <property type="entry name" value="RTP_Phos/Ushers"/>
</dbReference>
<keyword evidence="3" id="KW-1185">Reference proteome</keyword>
<evidence type="ECO:0000259" key="1">
    <source>
        <dbReference type="PROSITE" id="PS50853"/>
    </source>
</evidence>
<dbReference type="SMART" id="SM00060">
    <property type="entry name" value="FN3"/>
    <property type="match status" value="2"/>
</dbReference>
<dbReference type="InterPro" id="IPR013783">
    <property type="entry name" value="Ig-like_fold"/>
</dbReference>
<dbReference type="AlphaFoldDB" id="A0A3P7Q7B0"/>
<dbReference type="GO" id="GO:0016020">
    <property type="term" value="C:membrane"/>
    <property type="evidence" value="ECO:0007669"/>
    <property type="project" value="UniProtKB-SubCell"/>
</dbReference>
<dbReference type="EMBL" id="UYRU01077180">
    <property type="protein sequence ID" value="VDN27832.1"/>
    <property type="molecule type" value="Genomic_DNA"/>
</dbReference>
<feature type="domain" description="Fibronectin type-III" evidence="1">
    <location>
        <begin position="2"/>
        <end position="92"/>
    </location>
</feature>
<name>A0A3P7Q7B0_DIBLA</name>
<sequence>MIPMGLNASMVGTTGLRVFWKPPTDASKCGNQYLVLVRNATYQDNATVSKTEFVLNNIRIPSTYIFTIHATDKAGKPLDASAILSITITVNEEPIPLKITASMPSRSSIRVAWLPPKDKNLCGNQYVVIVRNATYQTKATVSKPEFTLKDINLYSSYLFTVHATDKKGLPFRSYSALSVTITTSGKFLLSSLPYFIFTNAMSLSS</sequence>
<proteinExistence type="predicted"/>
<evidence type="ECO:0000313" key="3">
    <source>
        <dbReference type="Proteomes" id="UP000281553"/>
    </source>
</evidence>
<evidence type="ECO:0000313" key="2">
    <source>
        <dbReference type="EMBL" id="VDN27832.1"/>
    </source>
</evidence>
<gene>
    <name evidence="2" type="ORF">DILT_LOCUS15074</name>
</gene>
<feature type="domain" description="Fibronectin type-III" evidence="1">
    <location>
        <begin position="95"/>
        <end position="186"/>
    </location>
</feature>
<dbReference type="Proteomes" id="UP000281553">
    <property type="component" value="Unassembled WGS sequence"/>
</dbReference>
<dbReference type="PANTHER" id="PTHR46957:SF3">
    <property type="entry name" value="CYTOKINE RECEPTOR"/>
    <property type="match status" value="1"/>
</dbReference>
<dbReference type="CDD" id="cd00063">
    <property type="entry name" value="FN3"/>
    <property type="match status" value="2"/>
</dbReference>
<organism evidence="2 3">
    <name type="scientific">Dibothriocephalus latus</name>
    <name type="common">Fish tapeworm</name>
    <name type="synonym">Diphyllobothrium latum</name>
    <dbReference type="NCBI Taxonomy" id="60516"/>
    <lineage>
        <taxon>Eukaryota</taxon>
        <taxon>Metazoa</taxon>
        <taxon>Spiralia</taxon>
        <taxon>Lophotrochozoa</taxon>
        <taxon>Platyhelminthes</taxon>
        <taxon>Cestoda</taxon>
        <taxon>Eucestoda</taxon>
        <taxon>Diphyllobothriidea</taxon>
        <taxon>Diphyllobothriidae</taxon>
        <taxon>Dibothriocephalus</taxon>
    </lineage>
</organism>
<dbReference type="PROSITE" id="PS50853">
    <property type="entry name" value="FN3"/>
    <property type="match status" value="2"/>
</dbReference>
<accession>A0A3P7Q7B0</accession>
<dbReference type="InterPro" id="IPR036116">
    <property type="entry name" value="FN3_sf"/>
</dbReference>
<protein>
    <recommendedName>
        <fullName evidence="1">Fibronectin type-III domain-containing protein</fullName>
    </recommendedName>
</protein>
<dbReference type="InterPro" id="IPR003961">
    <property type="entry name" value="FN3_dom"/>
</dbReference>
<dbReference type="OrthoDB" id="114660at2759"/>